<organism evidence="3 4">
    <name type="scientific">Gonapodya prolifera (strain JEL478)</name>
    <name type="common">Monoblepharis prolifera</name>
    <dbReference type="NCBI Taxonomy" id="1344416"/>
    <lineage>
        <taxon>Eukaryota</taxon>
        <taxon>Fungi</taxon>
        <taxon>Fungi incertae sedis</taxon>
        <taxon>Chytridiomycota</taxon>
        <taxon>Chytridiomycota incertae sedis</taxon>
        <taxon>Monoblepharidomycetes</taxon>
        <taxon>Monoblepharidales</taxon>
        <taxon>Gonapodyaceae</taxon>
        <taxon>Gonapodya</taxon>
    </lineage>
</organism>
<proteinExistence type="predicted"/>
<name>A0A139AI71_GONPJ</name>
<dbReference type="Proteomes" id="UP000070544">
    <property type="component" value="Unassembled WGS sequence"/>
</dbReference>
<sequence length="276" mass="27547">MRSQSLLSPVAVAALAAVLATSLVHAQTGVFIQWSSAGCTGNPQTWQLYQSTNCSYWPTVTAPEQMTCTDVRNGTGNATVLSVKTGCFPAVKSARLLDIQGLVAIATGSPQALVVDTFIGNTTCGTDIPYLVRTGYFADGTCQRVLTVTNAAGGAGAQAWTASGETTFVKMTCEGMAKCTDAACGSCQTLPVGRCLGENVTSVAGTTLIGNCISTALVANSPTGSTNSSSPSASPAATAAKPGAGTAVVRRNGGSGAVAVAVAVGVLAVLASALEL</sequence>
<feature type="signal peptide" evidence="2">
    <location>
        <begin position="1"/>
        <end position="26"/>
    </location>
</feature>
<protein>
    <submittedName>
        <fullName evidence="3">Uncharacterized protein</fullName>
    </submittedName>
</protein>
<evidence type="ECO:0000256" key="1">
    <source>
        <dbReference type="SAM" id="Phobius"/>
    </source>
</evidence>
<evidence type="ECO:0000313" key="3">
    <source>
        <dbReference type="EMBL" id="KXS16438.1"/>
    </source>
</evidence>
<dbReference type="AlphaFoldDB" id="A0A139AI71"/>
<keyword evidence="1" id="KW-0472">Membrane</keyword>
<evidence type="ECO:0000313" key="4">
    <source>
        <dbReference type="Proteomes" id="UP000070544"/>
    </source>
</evidence>
<gene>
    <name evidence="3" type="ORF">M427DRAFT_31169</name>
</gene>
<accession>A0A139AI71</accession>
<feature type="chain" id="PRO_5007296189" evidence="2">
    <location>
        <begin position="27"/>
        <end position="276"/>
    </location>
</feature>
<evidence type="ECO:0000256" key="2">
    <source>
        <dbReference type="SAM" id="SignalP"/>
    </source>
</evidence>
<keyword evidence="1" id="KW-0812">Transmembrane</keyword>
<reference evidence="3 4" key="1">
    <citation type="journal article" date="2015" name="Genome Biol. Evol.">
        <title>Phylogenomic analyses indicate that early fungi evolved digesting cell walls of algal ancestors of land plants.</title>
        <authorList>
            <person name="Chang Y."/>
            <person name="Wang S."/>
            <person name="Sekimoto S."/>
            <person name="Aerts A.L."/>
            <person name="Choi C."/>
            <person name="Clum A."/>
            <person name="LaButti K.M."/>
            <person name="Lindquist E.A."/>
            <person name="Yee Ngan C."/>
            <person name="Ohm R.A."/>
            <person name="Salamov A.A."/>
            <person name="Grigoriev I.V."/>
            <person name="Spatafora J.W."/>
            <person name="Berbee M.L."/>
        </authorList>
    </citation>
    <scope>NUCLEOTIDE SEQUENCE [LARGE SCALE GENOMIC DNA]</scope>
    <source>
        <strain evidence="3 4">JEL478</strain>
    </source>
</reference>
<keyword evidence="1" id="KW-1133">Transmembrane helix</keyword>
<feature type="transmembrane region" description="Helical" evidence="1">
    <location>
        <begin position="256"/>
        <end position="274"/>
    </location>
</feature>
<keyword evidence="4" id="KW-1185">Reference proteome</keyword>
<dbReference type="EMBL" id="KQ965752">
    <property type="protein sequence ID" value="KXS16438.1"/>
    <property type="molecule type" value="Genomic_DNA"/>
</dbReference>
<keyword evidence="2" id="KW-0732">Signal</keyword>